<evidence type="ECO:0000256" key="1">
    <source>
        <dbReference type="SAM" id="Coils"/>
    </source>
</evidence>
<proteinExistence type="evidence at transcript level"/>
<name>R4UWS4_COPFO</name>
<keyword evidence="1" id="KW-0175">Coiled coil</keyword>
<reference evidence="2" key="1">
    <citation type="submission" date="2013-03" db="EMBL/GenBank/DDBJ databases">
        <title>Immune-Related transcriptome of Coptotermes formosanus Shiraki workers: the defense mechanism.</title>
        <authorList>
            <person name="Hussain A."/>
            <person name="Li Y.F."/>
            <person name="Wen S.Y."/>
        </authorList>
    </citation>
    <scope>NUCLEOTIDE SEQUENCE</scope>
</reference>
<organism evidence="2">
    <name type="scientific">Coptotermes formosanus</name>
    <name type="common">Formosan subterranean termite</name>
    <dbReference type="NCBI Taxonomy" id="36987"/>
    <lineage>
        <taxon>Eukaryota</taxon>
        <taxon>Metazoa</taxon>
        <taxon>Ecdysozoa</taxon>
        <taxon>Arthropoda</taxon>
        <taxon>Hexapoda</taxon>
        <taxon>Insecta</taxon>
        <taxon>Pterygota</taxon>
        <taxon>Neoptera</taxon>
        <taxon>Polyneoptera</taxon>
        <taxon>Dictyoptera</taxon>
        <taxon>Blattodea</taxon>
        <taxon>Blattoidea</taxon>
        <taxon>Termitoidae</taxon>
        <taxon>Rhinotermitidae</taxon>
        <taxon>Coptotermes</taxon>
    </lineage>
</organism>
<sequence>MGTEGEALIAALKENAGLTERIEAQNRDIAALREMLNQTEACAAELKRTIAELGHGGAVGARPGPVAFGDSTSFEAGLDAGAPAQWVISAAALAEAGNEGSLVLGLSDWVMEEVAAASCGEVSGLVSAEAGAWEDVAGASRLDVSESLSSAQVLGDFVALATAGLDFERPGVLDGGLQALLLPSDSAAHERRGVEALVDGACEAGDWETSIEVDSGADLGLSGAWASEVEVSEAGIGIAQAGLVGDWVLALEDEGSGQLRPLELGASPAVIGPYSAGVESLSVEDLGSWGDQEDGRVLEVGEPA</sequence>
<feature type="coiled-coil region" evidence="1">
    <location>
        <begin position="15"/>
        <end position="49"/>
    </location>
</feature>
<dbReference type="AlphaFoldDB" id="R4UWS4"/>
<feature type="non-terminal residue" evidence="2">
    <location>
        <position position="304"/>
    </location>
</feature>
<protein>
    <submittedName>
        <fullName evidence="2">Uncharacterized protein</fullName>
    </submittedName>
</protein>
<evidence type="ECO:0000313" key="2">
    <source>
        <dbReference type="EMBL" id="AGM32761.1"/>
    </source>
</evidence>
<accession>R4UWS4</accession>
<dbReference type="EMBL" id="KC740937">
    <property type="protein sequence ID" value="AGM32761.1"/>
    <property type="molecule type" value="mRNA"/>
</dbReference>